<dbReference type="Proteomes" id="UP000282211">
    <property type="component" value="Unassembled WGS sequence"/>
</dbReference>
<dbReference type="Pfam" id="PF13413">
    <property type="entry name" value="HTH_25"/>
    <property type="match status" value="1"/>
</dbReference>
<sequence length="232" mass="25139">MDASPEHIGHVLRDRRMALDLTPQDVFEAIHLRVDYIRAIETLNADALPSIGYVLGYVRSYAKFLGLNADEAVARYKAEIAAPENICVSHLPHFVPKNKIKLPRGFIPALGVLGFAVMLSVWYGGTMASQAANPALLSVDSQTDTQMKEAPIDPNLVTLKASAPSWVQVTDGKGKTIISRIFVTGETYSAIRGSDLTFSVRDAGAVDIYIGKENLGALGEMGQALKDVPFPR</sequence>
<organism evidence="3 4">
    <name type="scientific">Litorimonas taeanensis</name>
    <dbReference type="NCBI Taxonomy" id="568099"/>
    <lineage>
        <taxon>Bacteria</taxon>
        <taxon>Pseudomonadati</taxon>
        <taxon>Pseudomonadota</taxon>
        <taxon>Alphaproteobacteria</taxon>
        <taxon>Maricaulales</taxon>
        <taxon>Robiginitomaculaceae</taxon>
    </lineage>
</organism>
<dbReference type="InParanoid" id="A0A420WDC5"/>
<dbReference type="InterPro" id="IPR050400">
    <property type="entry name" value="Bact_Cytoskel_RodZ"/>
</dbReference>
<feature type="domain" description="Cytoskeleton protein RodZ-like C-terminal" evidence="2">
    <location>
        <begin position="158"/>
        <end position="219"/>
    </location>
</feature>
<dbReference type="InterPro" id="IPR010982">
    <property type="entry name" value="Lambda_DNA-bd_dom_sf"/>
</dbReference>
<keyword evidence="1" id="KW-0472">Membrane</keyword>
<reference evidence="3 4" key="1">
    <citation type="submission" date="2018-10" db="EMBL/GenBank/DDBJ databases">
        <title>Genomic Encyclopedia of Type Strains, Phase IV (KMG-IV): sequencing the most valuable type-strain genomes for metagenomic binning, comparative biology and taxonomic classification.</title>
        <authorList>
            <person name="Goeker M."/>
        </authorList>
    </citation>
    <scope>NUCLEOTIDE SEQUENCE [LARGE SCALE GENOMIC DNA]</scope>
    <source>
        <strain evidence="3 4">DSM 22008</strain>
    </source>
</reference>
<dbReference type="InterPro" id="IPR025194">
    <property type="entry name" value="RodZ-like_C"/>
</dbReference>
<dbReference type="Pfam" id="PF13464">
    <property type="entry name" value="RodZ_C"/>
    <property type="match status" value="1"/>
</dbReference>
<protein>
    <submittedName>
        <fullName evidence="3">Uncharacterized protein DUF4115</fullName>
    </submittedName>
</protein>
<proteinExistence type="predicted"/>
<dbReference type="PANTHER" id="PTHR34475">
    <property type="match status" value="1"/>
</dbReference>
<dbReference type="Gene3D" id="1.10.260.40">
    <property type="entry name" value="lambda repressor-like DNA-binding domains"/>
    <property type="match status" value="1"/>
</dbReference>
<evidence type="ECO:0000259" key="2">
    <source>
        <dbReference type="Pfam" id="PF13464"/>
    </source>
</evidence>
<evidence type="ECO:0000256" key="1">
    <source>
        <dbReference type="SAM" id="Phobius"/>
    </source>
</evidence>
<keyword evidence="1" id="KW-1133">Transmembrane helix</keyword>
<keyword evidence="1" id="KW-0812">Transmembrane</keyword>
<dbReference type="EMBL" id="RBII01000002">
    <property type="protein sequence ID" value="RKQ68892.1"/>
    <property type="molecule type" value="Genomic_DNA"/>
</dbReference>
<dbReference type="AlphaFoldDB" id="A0A420WDC5"/>
<keyword evidence="4" id="KW-1185">Reference proteome</keyword>
<dbReference type="PANTHER" id="PTHR34475:SF1">
    <property type="entry name" value="CYTOSKELETON PROTEIN RODZ"/>
    <property type="match status" value="1"/>
</dbReference>
<gene>
    <name evidence="3" type="ORF">DES40_1667</name>
</gene>
<name>A0A420WDC5_9PROT</name>
<feature type="transmembrane region" description="Helical" evidence="1">
    <location>
        <begin position="106"/>
        <end position="125"/>
    </location>
</feature>
<dbReference type="GO" id="GO:0003677">
    <property type="term" value="F:DNA binding"/>
    <property type="evidence" value="ECO:0007669"/>
    <property type="project" value="InterPro"/>
</dbReference>
<comment type="caution">
    <text evidence="3">The sequence shown here is derived from an EMBL/GenBank/DDBJ whole genome shotgun (WGS) entry which is preliminary data.</text>
</comment>
<evidence type="ECO:0000313" key="3">
    <source>
        <dbReference type="EMBL" id="RKQ68892.1"/>
    </source>
</evidence>
<accession>A0A420WDC5</accession>
<evidence type="ECO:0000313" key="4">
    <source>
        <dbReference type="Proteomes" id="UP000282211"/>
    </source>
</evidence>